<proteinExistence type="predicted"/>
<dbReference type="EMBL" id="CAUOFW020001528">
    <property type="protein sequence ID" value="CAK9146015.1"/>
    <property type="molecule type" value="Genomic_DNA"/>
</dbReference>
<feature type="region of interest" description="Disordered" evidence="1">
    <location>
        <begin position="1"/>
        <end position="26"/>
    </location>
</feature>
<protein>
    <submittedName>
        <fullName evidence="2">Uncharacterized protein</fullName>
    </submittedName>
</protein>
<reference evidence="2 3" key="1">
    <citation type="submission" date="2024-02" db="EMBL/GenBank/DDBJ databases">
        <authorList>
            <person name="Vignale AGUSTIN F."/>
            <person name="Sosa J E."/>
            <person name="Modenutti C."/>
        </authorList>
    </citation>
    <scope>NUCLEOTIDE SEQUENCE [LARGE SCALE GENOMIC DNA]</scope>
</reference>
<keyword evidence="3" id="KW-1185">Reference proteome</keyword>
<dbReference type="Proteomes" id="UP001642360">
    <property type="component" value="Unassembled WGS sequence"/>
</dbReference>
<sequence length="99" mass="11281">MGPNVDSERAKLAKMRENAQTSKAARKKKAKVRWRFMLDLFRLLNSSIKKLETKVKLKTNEIKLKTNGLAQAWIDVVAAREATKALKDDLKELNDTNVV</sequence>
<dbReference type="AlphaFoldDB" id="A0ABC8RM10"/>
<gene>
    <name evidence="2" type="ORF">ILEXP_LOCUS13847</name>
</gene>
<comment type="caution">
    <text evidence="2">The sequence shown here is derived from an EMBL/GenBank/DDBJ whole genome shotgun (WGS) entry which is preliminary data.</text>
</comment>
<evidence type="ECO:0000313" key="3">
    <source>
        <dbReference type="Proteomes" id="UP001642360"/>
    </source>
</evidence>
<organism evidence="2 3">
    <name type="scientific">Ilex paraguariensis</name>
    <name type="common">yerba mate</name>
    <dbReference type="NCBI Taxonomy" id="185542"/>
    <lineage>
        <taxon>Eukaryota</taxon>
        <taxon>Viridiplantae</taxon>
        <taxon>Streptophyta</taxon>
        <taxon>Embryophyta</taxon>
        <taxon>Tracheophyta</taxon>
        <taxon>Spermatophyta</taxon>
        <taxon>Magnoliopsida</taxon>
        <taxon>eudicotyledons</taxon>
        <taxon>Gunneridae</taxon>
        <taxon>Pentapetalae</taxon>
        <taxon>asterids</taxon>
        <taxon>campanulids</taxon>
        <taxon>Aquifoliales</taxon>
        <taxon>Aquifoliaceae</taxon>
        <taxon>Ilex</taxon>
    </lineage>
</organism>
<accession>A0ABC8RM10</accession>
<name>A0ABC8RM10_9AQUA</name>
<feature type="compositionally biased region" description="Basic and acidic residues" evidence="1">
    <location>
        <begin position="1"/>
        <end position="17"/>
    </location>
</feature>
<evidence type="ECO:0000256" key="1">
    <source>
        <dbReference type="SAM" id="MobiDB-lite"/>
    </source>
</evidence>
<evidence type="ECO:0000313" key="2">
    <source>
        <dbReference type="EMBL" id="CAK9146015.1"/>
    </source>
</evidence>